<organism evidence="2 3">
    <name type="scientific">Streblomastix strix</name>
    <dbReference type="NCBI Taxonomy" id="222440"/>
    <lineage>
        <taxon>Eukaryota</taxon>
        <taxon>Metamonada</taxon>
        <taxon>Preaxostyla</taxon>
        <taxon>Oxymonadida</taxon>
        <taxon>Streblomastigidae</taxon>
        <taxon>Streblomastix</taxon>
    </lineage>
</organism>
<evidence type="ECO:0000256" key="1">
    <source>
        <dbReference type="SAM" id="Coils"/>
    </source>
</evidence>
<evidence type="ECO:0000313" key="3">
    <source>
        <dbReference type="Proteomes" id="UP000324800"/>
    </source>
</evidence>
<gene>
    <name evidence="2" type="ORF">EZS28_018056</name>
</gene>
<feature type="coiled-coil region" evidence="1">
    <location>
        <begin position="124"/>
        <end position="151"/>
    </location>
</feature>
<evidence type="ECO:0000313" key="2">
    <source>
        <dbReference type="EMBL" id="KAA6386416.1"/>
    </source>
</evidence>
<proteinExistence type="predicted"/>
<comment type="caution">
    <text evidence="2">The sequence shown here is derived from an EMBL/GenBank/DDBJ whole genome shotgun (WGS) entry which is preliminary data.</text>
</comment>
<sequence length="214" mass="24779">MSIRYLPPLKNIAKEVVGGWWRWPQDNLIALDNYGLHIPISQNPSSLNSEKDSTFQQSSFILGCMAPQGAKISRIEKLRAPWEEFQYEISFRELPLPHKTTLIEVNKESRTTHPISINSEGIQFENADKNISNTKNQNKNLKDEKSKIQIQDFETERKWFTKDHRLAYPYFYGVLPSGKSILEMCVWGAAEMKFLAYVWTNQPVSLYSLSSDDM</sequence>
<dbReference type="AlphaFoldDB" id="A0A5J4VW61"/>
<reference evidence="2 3" key="1">
    <citation type="submission" date="2019-03" db="EMBL/GenBank/DDBJ databases">
        <title>Single cell metagenomics reveals metabolic interactions within the superorganism composed of flagellate Streblomastix strix and complex community of Bacteroidetes bacteria on its surface.</title>
        <authorList>
            <person name="Treitli S.C."/>
            <person name="Kolisko M."/>
            <person name="Husnik F."/>
            <person name="Keeling P."/>
            <person name="Hampl V."/>
        </authorList>
    </citation>
    <scope>NUCLEOTIDE SEQUENCE [LARGE SCALE GENOMIC DNA]</scope>
    <source>
        <strain evidence="2">ST1C</strain>
    </source>
</reference>
<name>A0A5J4VW61_9EUKA</name>
<protein>
    <submittedName>
        <fullName evidence="2">Uncharacterized protein</fullName>
    </submittedName>
</protein>
<accession>A0A5J4VW61</accession>
<dbReference type="EMBL" id="SNRW01004814">
    <property type="protein sequence ID" value="KAA6386416.1"/>
    <property type="molecule type" value="Genomic_DNA"/>
</dbReference>
<keyword evidence="1" id="KW-0175">Coiled coil</keyword>
<dbReference type="Proteomes" id="UP000324800">
    <property type="component" value="Unassembled WGS sequence"/>
</dbReference>